<evidence type="ECO:0000256" key="1">
    <source>
        <dbReference type="ARBA" id="ARBA00022485"/>
    </source>
</evidence>
<dbReference type="InterPro" id="IPR042493">
    <property type="entry name" value="XPD_DNA_FeS"/>
</dbReference>
<dbReference type="SUPFAM" id="SSF52540">
    <property type="entry name" value="P-loop containing nucleoside triphosphate hydrolases"/>
    <property type="match status" value="2"/>
</dbReference>
<dbReference type="Gene3D" id="3.40.50.300">
    <property type="entry name" value="P-loop containing nucleotide triphosphate hydrolases"/>
    <property type="match status" value="2"/>
</dbReference>
<dbReference type="GO" id="GO:0046872">
    <property type="term" value="F:metal ion binding"/>
    <property type="evidence" value="ECO:0007669"/>
    <property type="project" value="UniProtKB-KW"/>
</dbReference>
<keyword evidence="1" id="KW-0004">4Fe-4S</keyword>
<accession>A0A7K4HM06</accession>
<evidence type="ECO:0000256" key="8">
    <source>
        <dbReference type="ARBA" id="ARBA00023004"/>
    </source>
</evidence>
<evidence type="ECO:0000256" key="11">
    <source>
        <dbReference type="ARBA" id="ARBA00023204"/>
    </source>
</evidence>
<evidence type="ECO:0000256" key="2">
    <source>
        <dbReference type="ARBA" id="ARBA00022723"/>
    </source>
</evidence>
<dbReference type="GO" id="GO:0005524">
    <property type="term" value="F:ATP binding"/>
    <property type="evidence" value="ECO:0007669"/>
    <property type="project" value="UniProtKB-KW"/>
</dbReference>
<comment type="caution">
    <text evidence="14">The sequence shown here is derived from an EMBL/GenBank/DDBJ whole genome shotgun (WGS) entry which is preliminary data.</text>
</comment>
<dbReference type="InterPro" id="IPR014013">
    <property type="entry name" value="Helic_SF1/SF2_ATP-bd_DinG/Rad3"/>
</dbReference>
<keyword evidence="5" id="KW-0378">Hydrolase</keyword>
<evidence type="ECO:0000256" key="5">
    <source>
        <dbReference type="ARBA" id="ARBA00022801"/>
    </source>
</evidence>
<evidence type="ECO:0000256" key="9">
    <source>
        <dbReference type="ARBA" id="ARBA00023014"/>
    </source>
</evidence>
<evidence type="ECO:0000256" key="6">
    <source>
        <dbReference type="ARBA" id="ARBA00022806"/>
    </source>
</evidence>
<protein>
    <submittedName>
        <fullName evidence="14">ATP-dependent DNA helicase</fullName>
    </submittedName>
</protein>
<evidence type="ECO:0000313" key="15">
    <source>
        <dbReference type="Proteomes" id="UP000570823"/>
    </source>
</evidence>
<keyword evidence="8" id="KW-0408">Iron</keyword>
<dbReference type="OrthoDB" id="27512at2157"/>
<evidence type="ECO:0000256" key="12">
    <source>
        <dbReference type="ARBA" id="ARBA00023235"/>
    </source>
</evidence>
<dbReference type="GO" id="GO:0051539">
    <property type="term" value="F:4 iron, 4 sulfur cluster binding"/>
    <property type="evidence" value="ECO:0007669"/>
    <property type="project" value="UniProtKB-KW"/>
</dbReference>
<sequence length="669" mass="74821">MDRLEAWFPYPGFRPNQREMLEFAAETAREGGIAMIDAPTGSGKSSVVSALLAESNGRKVIVAVRTISQLSTFIRELALVRKVQPALTFSYLVGKGSMCPLGGEGDPYRRCEGVKAFSSSLMRERAQKGSLVPTEDRVINEQIRKMDREHPLLCPYFIKSRVFVRGEEESGLRMAPSQTLRTRADRVKKEAIAPEDLAGFCNGLCPYETMMQAARGADVLVCNFHHLFNDEIRDQLYASLDVEPRDVLLLIDEAHNCGDVVTGIQSVVLEDRTLEAAMTELSHLSRSMKDVNAVRQVLPNVAAFMEALQRSQKGEDWFDPEQFHRMAVRGTLYKGLEEIVGDLSKIAERVSEKNKSAGIYKESAVESLTEFMYRVYRAGSDMTFLPLYRSAEGHVELEVRNIDPGEKMQAIGKAHAACVLISGTLSPLSAYQKYYFGDLPVRTISLPNSFPRENRLVVCAKDVTTAYRMRQNKKNTDAIVGYIKTFARVRGNLAVYFPSYQILNTYAQACGIRINGKTVYTEPREAAEATAALQEFISLPERGKAGIIFAVCGGKWSEGLDYRGEMLQGAMVVGLPLAPYNSVRKMTIEYYVHKFGRDGEFISYTLPAINRALQALGRVLRTPEDTGVLVLAEERFLEPGVRIGLPPWMQDEAEICDLDRFSRLVMKWA</sequence>
<proteinExistence type="predicted"/>
<reference evidence="14 15" key="1">
    <citation type="submission" date="2020-06" db="EMBL/GenBank/DDBJ databases">
        <title>Methanofollis fontis sp. nov., a methanogen isolated from marine sediments near a cold seep at Four-Way Closure Ridge offshore southwestern Taiwan.</title>
        <authorList>
            <person name="Chen S.-C."/>
            <person name="Teng N.-H."/>
            <person name="Lin Y.-S."/>
            <person name="Lai M.-C."/>
            <person name="Chen H.-H."/>
            <person name="Wang C.-C."/>
        </authorList>
    </citation>
    <scope>NUCLEOTIDE SEQUENCE [LARGE SCALE GENOMIC DNA]</scope>
    <source>
        <strain evidence="14 15">DSM 2702</strain>
    </source>
</reference>
<dbReference type="GO" id="GO:0006281">
    <property type="term" value="P:DNA repair"/>
    <property type="evidence" value="ECO:0007669"/>
    <property type="project" value="UniProtKB-KW"/>
</dbReference>
<dbReference type="Pfam" id="PF06733">
    <property type="entry name" value="DEAD_2"/>
    <property type="match status" value="1"/>
</dbReference>
<dbReference type="InterPro" id="IPR045028">
    <property type="entry name" value="DinG/Rad3-like"/>
</dbReference>
<keyword evidence="9" id="KW-0411">Iron-sulfur</keyword>
<evidence type="ECO:0000256" key="3">
    <source>
        <dbReference type="ARBA" id="ARBA00022741"/>
    </source>
</evidence>
<dbReference type="GO" id="GO:0003677">
    <property type="term" value="F:DNA binding"/>
    <property type="evidence" value="ECO:0007669"/>
    <property type="project" value="UniProtKB-KW"/>
</dbReference>
<dbReference type="Pfam" id="PF13307">
    <property type="entry name" value="Helicase_C_2"/>
    <property type="match status" value="1"/>
</dbReference>
<keyword evidence="10" id="KW-0238">DNA-binding</keyword>
<dbReference type="GO" id="GO:0016818">
    <property type="term" value="F:hydrolase activity, acting on acid anhydrides, in phosphorus-containing anhydrides"/>
    <property type="evidence" value="ECO:0007669"/>
    <property type="project" value="InterPro"/>
</dbReference>
<dbReference type="InterPro" id="IPR027417">
    <property type="entry name" value="P-loop_NTPase"/>
</dbReference>
<evidence type="ECO:0000256" key="4">
    <source>
        <dbReference type="ARBA" id="ARBA00022763"/>
    </source>
</evidence>
<dbReference type="InterPro" id="IPR010614">
    <property type="entry name" value="RAD3-like_helicase_DEAD"/>
</dbReference>
<dbReference type="Gene3D" id="1.10.275.40">
    <property type="match status" value="1"/>
</dbReference>
<keyword evidence="15" id="KW-1185">Reference proteome</keyword>
<organism evidence="14 15">
    <name type="scientific">Methanofollis tationis</name>
    <dbReference type="NCBI Taxonomy" id="81417"/>
    <lineage>
        <taxon>Archaea</taxon>
        <taxon>Methanobacteriati</taxon>
        <taxon>Methanobacteriota</taxon>
        <taxon>Stenosarchaea group</taxon>
        <taxon>Methanomicrobia</taxon>
        <taxon>Methanomicrobiales</taxon>
        <taxon>Methanomicrobiaceae</taxon>
        <taxon>Methanofollis</taxon>
    </lineage>
</organism>
<name>A0A7K4HM06_9EURY</name>
<feature type="domain" description="Helicase ATP-binding" evidence="13">
    <location>
        <begin position="3"/>
        <end position="308"/>
    </location>
</feature>
<keyword evidence="6 14" id="KW-0347">Helicase</keyword>
<keyword evidence="7" id="KW-0067">ATP-binding</keyword>
<dbReference type="RefSeq" id="WP_176788001.1">
    <property type="nucleotide sequence ID" value="NZ_JABXWR010000001.1"/>
</dbReference>
<dbReference type="Proteomes" id="UP000570823">
    <property type="component" value="Unassembled WGS sequence"/>
</dbReference>
<dbReference type="SMART" id="SM00488">
    <property type="entry name" value="DEXDc2"/>
    <property type="match status" value="1"/>
</dbReference>
<keyword evidence="3" id="KW-0547">Nucleotide-binding</keyword>
<dbReference type="PROSITE" id="PS51193">
    <property type="entry name" value="HELICASE_ATP_BIND_2"/>
    <property type="match status" value="1"/>
</dbReference>
<dbReference type="EMBL" id="JABXWR010000001">
    <property type="protein sequence ID" value="NVO66293.1"/>
    <property type="molecule type" value="Genomic_DNA"/>
</dbReference>
<dbReference type="GO" id="GO:0043139">
    <property type="term" value="F:5'-3' DNA helicase activity"/>
    <property type="evidence" value="ECO:0007669"/>
    <property type="project" value="UniProtKB-EC"/>
</dbReference>
<dbReference type="InterPro" id="IPR006555">
    <property type="entry name" value="ATP-dep_Helicase_C"/>
</dbReference>
<dbReference type="Gene3D" id="1.10.30.20">
    <property type="entry name" value="Bacterial XPD DNA helicase, FeS cluster domain"/>
    <property type="match status" value="1"/>
</dbReference>
<keyword evidence="4" id="KW-0227">DNA damage</keyword>
<evidence type="ECO:0000256" key="10">
    <source>
        <dbReference type="ARBA" id="ARBA00023125"/>
    </source>
</evidence>
<dbReference type="InterPro" id="IPR006554">
    <property type="entry name" value="Helicase-like_DEXD_c2"/>
</dbReference>
<evidence type="ECO:0000313" key="14">
    <source>
        <dbReference type="EMBL" id="NVO66293.1"/>
    </source>
</evidence>
<dbReference type="PANTHER" id="PTHR11472:SF34">
    <property type="entry name" value="REGULATOR OF TELOMERE ELONGATION HELICASE 1"/>
    <property type="match status" value="1"/>
</dbReference>
<keyword evidence="12" id="KW-0413">Isomerase</keyword>
<dbReference type="PANTHER" id="PTHR11472">
    <property type="entry name" value="DNA REPAIR DEAD HELICASE RAD3/XP-D SUBFAMILY MEMBER"/>
    <property type="match status" value="1"/>
</dbReference>
<keyword evidence="11" id="KW-0234">DNA repair</keyword>
<evidence type="ECO:0000259" key="13">
    <source>
        <dbReference type="PROSITE" id="PS51193"/>
    </source>
</evidence>
<dbReference type="AlphaFoldDB" id="A0A7K4HM06"/>
<gene>
    <name evidence="14" type="ORF">HWN36_02965</name>
</gene>
<evidence type="ECO:0000256" key="7">
    <source>
        <dbReference type="ARBA" id="ARBA00022840"/>
    </source>
</evidence>
<dbReference type="SMART" id="SM00491">
    <property type="entry name" value="HELICc2"/>
    <property type="match status" value="1"/>
</dbReference>
<keyword evidence="2" id="KW-0479">Metal-binding</keyword>